<keyword evidence="1" id="KW-0805">Transcription regulation</keyword>
<dbReference type="PROSITE" id="PS01124">
    <property type="entry name" value="HTH_ARAC_FAMILY_2"/>
    <property type="match status" value="1"/>
</dbReference>
<dbReference type="PANTHER" id="PTHR46796">
    <property type="entry name" value="HTH-TYPE TRANSCRIPTIONAL ACTIVATOR RHAS-RELATED"/>
    <property type="match status" value="1"/>
</dbReference>
<dbReference type="OrthoDB" id="9799345at2"/>
<protein>
    <submittedName>
        <fullName evidence="5">Helix-turn-helix domain-containing protein</fullName>
    </submittedName>
</protein>
<dbReference type="SUPFAM" id="SSF46689">
    <property type="entry name" value="Homeodomain-like"/>
    <property type="match status" value="1"/>
</dbReference>
<reference evidence="5" key="1">
    <citation type="submission" date="2019-09" db="EMBL/GenBank/DDBJ databases">
        <authorList>
            <person name="Teo W.F.A."/>
            <person name="Duangmal K."/>
        </authorList>
    </citation>
    <scope>NUCLEOTIDE SEQUENCE [LARGE SCALE GENOMIC DNA]</scope>
    <source>
        <strain evidence="5">K81G1</strain>
    </source>
</reference>
<evidence type="ECO:0000259" key="4">
    <source>
        <dbReference type="PROSITE" id="PS01124"/>
    </source>
</evidence>
<dbReference type="AlphaFoldDB" id="A0A5N0UQ33"/>
<dbReference type="RefSeq" id="WP_144757236.1">
    <property type="nucleotide sequence ID" value="NZ_VMNW02000113.1"/>
</dbReference>
<name>A0A5N0UQ33_9PSEU</name>
<organism evidence="5 6">
    <name type="scientific">Amycolatopsis acidicola</name>
    <dbReference type="NCBI Taxonomy" id="2596893"/>
    <lineage>
        <taxon>Bacteria</taxon>
        <taxon>Bacillati</taxon>
        <taxon>Actinomycetota</taxon>
        <taxon>Actinomycetes</taxon>
        <taxon>Pseudonocardiales</taxon>
        <taxon>Pseudonocardiaceae</taxon>
        <taxon>Amycolatopsis</taxon>
    </lineage>
</organism>
<sequence>MTSPAEVWPAADGPEVPFAAWTEAVRRAVFGFRFDCDRPRTFAGVVRTRSLAGVSFVDLASDRHAAYRDEAAIAAEESGFCVLTLQLAGELRMAQEGRVALLKPGSFAVYDSSKPAALTVGDGYRSTCVRFPVSMLGAGDPLAGVTARAFDCEPGITSAVWEMLLSLNRNLDALGPHGHGAVHSVLELVQAMLRTSLGVPADRRVLLLERVRDHIEANLGDPALSPATVAAAHGISVRQLHVLFQGTGSTVSAWIRDRRLEHCRRDLADPLLPHVPVAAVAARWGFPGASHFGAAFKRATGQTPAQYRRARLG</sequence>
<dbReference type="Pfam" id="PF14525">
    <property type="entry name" value="AraC_binding_2"/>
    <property type="match status" value="1"/>
</dbReference>
<feature type="domain" description="HTH araC/xylS-type" evidence="4">
    <location>
        <begin position="209"/>
        <end position="310"/>
    </location>
</feature>
<keyword evidence="2" id="KW-0238">DNA-binding</keyword>
<gene>
    <name evidence="5" type="ORF">FPZ12_040585</name>
</gene>
<evidence type="ECO:0000313" key="6">
    <source>
        <dbReference type="Proteomes" id="UP000319769"/>
    </source>
</evidence>
<dbReference type="InterPro" id="IPR050204">
    <property type="entry name" value="AraC_XylS_family_regulators"/>
</dbReference>
<dbReference type="PRINTS" id="PR00032">
    <property type="entry name" value="HTHARAC"/>
</dbReference>
<evidence type="ECO:0000256" key="2">
    <source>
        <dbReference type="ARBA" id="ARBA00023125"/>
    </source>
</evidence>
<dbReference type="InterPro" id="IPR018060">
    <property type="entry name" value="HTH_AraC"/>
</dbReference>
<dbReference type="SMART" id="SM00342">
    <property type="entry name" value="HTH_ARAC"/>
    <property type="match status" value="1"/>
</dbReference>
<evidence type="ECO:0000313" key="5">
    <source>
        <dbReference type="EMBL" id="KAA9150723.1"/>
    </source>
</evidence>
<dbReference type="InterPro" id="IPR035418">
    <property type="entry name" value="AraC-bd_2"/>
</dbReference>
<evidence type="ECO:0000256" key="3">
    <source>
        <dbReference type="ARBA" id="ARBA00023163"/>
    </source>
</evidence>
<dbReference type="Pfam" id="PF12833">
    <property type="entry name" value="HTH_18"/>
    <property type="match status" value="1"/>
</dbReference>
<dbReference type="EMBL" id="VMNW02000113">
    <property type="protein sequence ID" value="KAA9150723.1"/>
    <property type="molecule type" value="Genomic_DNA"/>
</dbReference>
<dbReference type="InterPro" id="IPR009057">
    <property type="entry name" value="Homeodomain-like_sf"/>
</dbReference>
<dbReference type="Gene3D" id="1.10.10.60">
    <property type="entry name" value="Homeodomain-like"/>
    <property type="match status" value="1"/>
</dbReference>
<dbReference type="GO" id="GO:0043565">
    <property type="term" value="F:sequence-specific DNA binding"/>
    <property type="evidence" value="ECO:0007669"/>
    <property type="project" value="InterPro"/>
</dbReference>
<comment type="caution">
    <text evidence="5">The sequence shown here is derived from an EMBL/GenBank/DDBJ whole genome shotgun (WGS) entry which is preliminary data.</text>
</comment>
<dbReference type="GO" id="GO:0003700">
    <property type="term" value="F:DNA-binding transcription factor activity"/>
    <property type="evidence" value="ECO:0007669"/>
    <property type="project" value="InterPro"/>
</dbReference>
<keyword evidence="3" id="KW-0804">Transcription</keyword>
<dbReference type="InterPro" id="IPR020449">
    <property type="entry name" value="Tscrpt_reg_AraC-type_HTH"/>
</dbReference>
<proteinExistence type="predicted"/>
<accession>A0A5N0UQ33</accession>
<keyword evidence="6" id="KW-1185">Reference proteome</keyword>
<dbReference type="PANTHER" id="PTHR46796:SF6">
    <property type="entry name" value="ARAC SUBFAMILY"/>
    <property type="match status" value="1"/>
</dbReference>
<evidence type="ECO:0000256" key="1">
    <source>
        <dbReference type="ARBA" id="ARBA00023015"/>
    </source>
</evidence>
<dbReference type="Proteomes" id="UP000319769">
    <property type="component" value="Unassembled WGS sequence"/>
</dbReference>